<keyword evidence="5" id="KW-0175">Coiled coil</keyword>
<dbReference type="PROSITE" id="PS50089">
    <property type="entry name" value="ZF_RING_2"/>
    <property type="match status" value="1"/>
</dbReference>
<dbReference type="PANTHER" id="PTHR24007">
    <property type="entry name" value="BRCA1-ASSOCIATED PROTEIN"/>
    <property type="match status" value="1"/>
</dbReference>
<dbReference type="SMART" id="SM00184">
    <property type="entry name" value="RING"/>
    <property type="match status" value="1"/>
</dbReference>
<dbReference type="AlphaFoldDB" id="A0A164VS40"/>
<evidence type="ECO:0000256" key="3">
    <source>
        <dbReference type="ARBA" id="ARBA00022833"/>
    </source>
</evidence>
<dbReference type="InterPro" id="IPR001607">
    <property type="entry name" value="Znf_UBP"/>
</dbReference>
<dbReference type="GO" id="GO:0007265">
    <property type="term" value="P:Ras protein signal transduction"/>
    <property type="evidence" value="ECO:0007669"/>
    <property type="project" value="TreeGrafter"/>
</dbReference>
<organism evidence="9 10">
    <name type="scientific">Sistotremastrum niveocremeum HHB9708</name>
    <dbReference type="NCBI Taxonomy" id="1314777"/>
    <lineage>
        <taxon>Eukaryota</taxon>
        <taxon>Fungi</taxon>
        <taxon>Dikarya</taxon>
        <taxon>Basidiomycota</taxon>
        <taxon>Agaricomycotina</taxon>
        <taxon>Agaricomycetes</taxon>
        <taxon>Sistotremastrales</taxon>
        <taxon>Sistotremastraceae</taxon>
        <taxon>Sertulicium</taxon>
        <taxon>Sertulicium niveocremeum</taxon>
    </lineage>
</organism>
<evidence type="ECO:0000256" key="1">
    <source>
        <dbReference type="ARBA" id="ARBA00022723"/>
    </source>
</evidence>
<keyword evidence="3" id="KW-0862">Zinc</keyword>
<evidence type="ECO:0000256" key="4">
    <source>
        <dbReference type="PROSITE-ProRule" id="PRU00502"/>
    </source>
</evidence>
<dbReference type="SUPFAM" id="SSF57850">
    <property type="entry name" value="RING/U-box"/>
    <property type="match status" value="2"/>
</dbReference>
<dbReference type="GO" id="GO:0016567">
    <property type="term" value="P:protein ubiquitination"/>
    <property type="evidence" value="ECO:0007669"/>
    <property type="project" value="TreeGrafter"/>
</dbReference>
<dbReference type="SUPFAM" id="SSF54928">
    <property type="entry name" value="RNA-binding domain, RBD"/>
    <property type="match status" value="1"/>
</dbReference>
<feature type="domain" description="RING-type" evidence="7">
    <location>
        <begin position="262"/>
        <end position="302"/>
    </location>
</feature>
<dbReference type="InterPro" id="IPR047243">
    <property type="entry name" value="RING-H2_BRAP2"/>
</dbReference>
<dbReference type="GO" id="GO:0061630">
    <property type="term" value="F:ubiquitin protein ligase activity"/>
    <property type="evidence" value="ECO:0007669"/>
    <property type="project" value="TreeGrafter"/>
</dbReference>
<dbReference type="GO" id="GO:0003676">
    <property type="term" value="F:nucleic acid binding"/>
    <property type="evidence" value="ECO:0007669"/>
    <property type="project" value="InterPro"/>
</dbReference>
<dbReference type="Pfam" id="PF02148">
    <property type="entry name" value="zf-UBP"/>
    <property type="match status" value="1"/>
</dbReference>
<dbReference type="GO" id="GO:0008270">
    <property type="term" value="F:zinc ion binding"/>
    <property type="evidence" value="ECO:0007669"/>
    <property type="project" value="UniProtKB-KW"/>
</dbReference>
<feature type="region of interest" description="Disordered" evidence="6">
    <location>
        <begin position="585"/>
        <end position="615"/>
    </location>
</feature>
<sequence>MSTPRFHFVIRHSALPTPEGKRKYIPSSIFDSLPSNIPTSYRKRTTLSSSAAPKVEHDWRHGSIRVDWIDFSTGKNKDMSAEASSSSAGKGSGPPIATYVPSGGQTPLTKEGSAELAEGVVHIYRERPRTSDSSGASSSTPNTIDDGTTAGGTCLAVLAVPPYMTPSDFLTFVAPAAESMVHLRMIRDSSPNRSIVLIKFGDPEDAEDFAQAYNGRQFNSMEPEICLVVRVASVTVEECDEATLATSRLSYPQDTRYELPTCPVCLERMDSAVTGLVTVPCSHTFHCTCLTKWGDSRCPVCRYSQNLLTSHPTNTSRTIPFANPGSPTLSTCWDCSSTTNLWICLICGNVGCGRYGQAHAQGHYQRTTHLYALELETQRVWDYAGDGYVHRLIQNKADGKLVELPSASSMASTGLVDSGAASRGLGPGPADTLAAEKIEAIGIEYSYLLTSQLDSQRAYFEDEKVQLVTQLEETRRTMANMSLELDNRIAALRQAEQERVQMLEKEKIKAEKRAEKMAELARKLDKELKEERAVSQGLMHNLGKLKDRAEEADNEKVEQSAKITELQDQMRDLMFYLEAREKIEQGEGGASEAAGGTVELPQQGGKTGKKTRTKR</sequence>
<dbReference type="EMBL" id="KV419404">
    <property type="protein sequence ID" value="KZS94414.1"/>
    <property type="molecule type" value="Genomic_DNA"/>
</dbReference>
<dbReference type="OrthoDB" id="273556at2759"/>
<evidence type="ECO:0000256" key="5">
    <source>
        <dbReference type="SAM" id="Coils"/>
    </source>
</evidence>
<keyword evidence="10" id="KW-1185">Reference proteome</keyword>
<feature type="coiled-coil region" evidence="5">
    <location>
        <begin position="478"/>
        <end position="569"/>
    </location>
</feature>
<evidence type="ECO:0000256" key="6">
    <source>
        <dbReference type="SAM" id="MobiDB-lite"/>
    </source>
</evidence>
<reference evidence="9 10" key="1">
    <citation type="journal article" date="2016" name="Mol. Biol. Evol.">
        <title>Comparative Genomics of Early-Diverging Mushroom-Forming Fungi Provides Insights into the Origins of Lignocellulose Decay Capabilities.</title>
        <authorList>
            <person name="Nagy L.G."/>
            <person name="Riley R."/>
            <person name="Tritt A."/>
            <person name="Adam C."/>
            <person name="Daum C."/>
            <person name="Floudas D."/>
            <person name="Sun H."/>
            <person name="Yadav J.S."/>
            <person name="Pangilinan J."/>
            <person name="Larsson K.H."/>
            <person name="Matsuura K."/>
            <person name="Barry K."/>
            <person name="Labutti K."/>
            <person name="Kuo R."/>
            <person name="Ohm R.A."/>
            <person name="Bhattacharya S.S."/>
            <person name="Shirouzu T."/>
            <person name="Yoshinaga Y."/>
            <person name="Martin F.M."/>
            <person name="Grigoriev I.V."/>
            <person name="Hibbett D.S."/>
        </authorList>
    </citation>
    <scope>NUCLEOTIDE SEQUENCE [LARGE SCALE GENOMIC DNA]</scope>
    <source>
        <strain evidence="9 10">HHB9708</strain>
    </source>
</reference>
<dbReference type="InterPro" id="IPR001841">
    <property type="entry name" value="Znf_RING"/>
</dbReference>
<dbReference type="Pfam" id="PF13639">
    <property type="entry name" value="zf-RING_2"/>
    <property type="match status" value="1"/>
</dbReference>
<dbReference type="InterPro" id="IPR011422">
    <property type="entry name" value="BRAP2/ETP1_RRM"/>
</dbReference>
<feature type="region of interest" description="Disordered" evidence="6">
    <location>
        <begin position="125"/>
        <end position="147"/>
    </location>
</feature>
<evidence type="ECO:0000259" key="7">
    <source>
        <dbReference type="PROSITE" id="PS50089"/>
    </source>
</evidence>
<dbReference type="GO" id="GO:0005737">
    <property type="term" value="C:cytoplasm"/>
    <property type="evidence" value="ECO:0007669"/>
    <property type="project" value="TreeGrafter"/>
</dbReference>
<dbReference type="InterPro" id="IPR013083">
    <property type="entry name" value="Znf_RING/FYVE/PHD"/>
</dbReference>
<dbReference type="SMART" id="SM00290">
    <property type="entry name" value="ZnF_UBP"/>
    <property type="match status" value="1"/>
</dbReference>
<evidence type="ECO:0000256" key="2">
    <source>
        <dbReference type="ARBA" id="ARBA00022771"/>
    </source>
</evidence>
<keyword evidence="2 4" id="KW-0863">Zinc-finger</keyword>
<evidence type="ECO:0000313" key="9">
    <source>
        <dbReference type="EMBL" id="KZS94414.1"/>
    </source>
</evidence>
<dbReference type="InterPro" id="IPR035979">
    <property type="entry name" value="RBD_domain_sf"/>
</dbReference>
<dbReference type="Proteomes" id="UP000076722">
    <property type="component" value="Unassembled WGS sequence"/>
</dbReference>
<protein>
    <submittedName>
        <fullName evidence="9">Zf-UBP-domain-containing protein</fullName>
    </submittedName>
</protein>
<accession>A0A164VS40</accession>
<keyword evidence="1" id="KW-0479">Metal-binding</keyword>
<dbReference type="Gene3D" id="3.30.40.10">
    <property type="entry name" value="Zinc/RING finger domain, C3HC4 (zinc finger)"/>
    <property type="match status" value="2"/>
</dbReference>
<dbReference type="PROSITE" id="PS50271">
    <property type="entry name" value="ZF_UBP"/>
    <property type="match status" value="1"/>
</dbReference>
<evidence type="ECO:0000259" key="8">
    <source>
        <dbReference type="PROSITE" id="PS50271"/>
    </source>
</evidence>
<gene>
    <name evidence="9" type="ORF">SISNIDRAFT_478234</name>
</gene>
<feature type="region of interest" description="Disordered" evidence="6">
    <location>
        <begin position="77"/>
        <end position="97"/>
    </location>
</feature>
<proteinExistence type="predicted"/>
<dbReference type="PANTHER" id="PTHR24007:SF7">
    <property type="entry name" value="BRCA1-ASSOCIATED PROTEIN"/>
    <property type="match status" value="1"/>
</dbReference>
<name>A0A164VS40_9AGAM</name>
<dbReference type="Pfam" id="PF07576">
    <property type="entry name" value="BRAP2"/>
    <property type="match status" value="1"/>
</dbReference>
<dbReference type="CDD" id="cd16457">
    <property type="entry name" value="RING-H2_BRAP2"/>
    <property type="match status" value="1"/>
</dbReference>
<evidence type="ECO:0000313" key="10">
    <source>
        <dbReference type="Proteomes" id="UP000076722"/>
    </source>
</evidence>
<feature type="domain" description="UBP-type" evidence="8">
    <location>
        <begin position="299"/>
        <end position="408"/>
    </location>
</feature>
<dbReference type="STRING" id="1314777.A0A164VS40"/>